<reference evidence="5 6" key="1">
    <citation type="submission" date="2013-04" db="EMBL/GenBank/DDBJ databases">
        <title>Hyphomonas hirschiana VP5 Genome Sequencing.</title>
        <authorList>
            <person name="Lai Q."/>
            <person name="Shao Z."/>
        </authorList>
    </citation>
    <scope>NUCLEOTIDE SEQUENCE [LARGE SCALE GENOMIC DNA]</scope>
    <source>
        <strain evidence="5 6">VP5</strain>
    </source>
</reference>
<dbReference type="GO" id="GO:0015036">
    <property type="term" value="F:disulfide oxidoreductase activity"/>
    <property type="evidence" value="ECO:0007669"/>
    <property type="project" value="UniProtKB-ARBA"/>
</dbReference>
<evidence type="ECO:0000256" key="2">
    <source>
        <dbReference type="ARBA" id="ARBA00022748"/>
    </source>
</evidence>
<accession>A0A059FVK8</accession>
<sequence>MTRYAYLGLFLIGLGAIVYVLMSAATGKPAGNPLEAFATGQMEKLDFGSAGQPIPAGTFTDTDNTSQTLEVFKGKTILVNYWATWCPPCEKEMPSLGALQTARSGDTFEVVALSVDTVEDVDYAKRRLTELGASNIPFRHAPMDAGDIIYGAGVRGFPTTIIYGPDGLEIARLAGEADWASAEAVQFIDAAIKAAR</sequence>
<keyword evidence="6" id="KW-1185">Reference proteome</keyword>
<protein>
    <submittedName>
        <fullName evidence="5">Putative thiol:disulfide interchange protein</fullName>
    </submittedName>
</protein>
<dbReference type="CDD" id="cd02966">
    <property type="entry name" value="TlpA_like_family"/>
    <property type="match status" value="1"/>
</dbReference>
<dbReference type="AlphaFoldDB" id="A0A059FVK8"/>
<dbReference type="InterPro" id="IPR017937">
    <property type="entry name" value="Thioredoxin_CS"/>
</dbReference>
<feature type="domain" description="Thioredoxin" evidence="4">
    <location>
        <begin position="48"/>
        <end position="193"/>
    </location>
</feature>
<dbReference type="EMBL" id="ARYI01000006">
    <property type="protein sequence ID" value="KCZ94714.1"/>
    <property type="molecule type" value="Genomic_DNA"/>
</dbReference>
<dbReference type="PANTHER" id="PTHR42852:SF18">
    <property type="entry name" value="CHROMOSOME UNDETERMINED SCAFFOLD_47, WHOLE GENOME SHOTGUN SEQUENCE"/>
    <property type="match status" value="1"/>
</dbReference>
<name>A0A059FVK8_9PROT</name>
<evidence type="ECO:0000256" key="1">
    <source>
        <dbReference type="ARBA" id="ARBA00004196"/>
    </source>
</evidence>
<keyword evidence="3" id="KW-0676">Redox-active center</keyword>
<dbReference type="InterPro" id="IPR036249">
    <property type="entry name" value="Thioredoxin-like_sf"/>
</dbReference>
<dbReference type="PROSITE" id="PS00194">
    <property type="entry name" value="THIOREDOXIN_1"/>
    <property type="match status" value="1"/>
</dbReference>
<dbReference type="PANTHER" id="PTHR42852">
    <property type="entry name" value="THIOL:DISULFIDE INTERCHANGE PROTEIN DSBE"/>
    <property type="match status" value="1"/>
</dbReference>
<comment type="subcellular location">
    <subcellularLocation>
        <location evidence="1">Cell envelope</location>
    </subcellularLocation>
</comment>
<proteinExistence type="predicted"/>
<dbReference type="RefSeq" id="WP_011648432.1">
    <property type="nucleotide sequence ID" value="NZ_ARYI01000006.1"/>
</dbReference>
<evidence type="ECO:0000313" key="6">
    <source>
        <dbReference type="Proteomes" id="UP000025061"/>
    </source>
</evidence>
<dbReference type="GO" id="GO:0030313">
    <property type="term" value="C:cell envelope"/>
    <property type="evidence" value="ECO:0007669"/>
    <property type="project" value="UniProtKB-SubCell"/>
</dbReference>
<dbReference type="InterPro" id="IPR013740">
    <property type="entry name" value="Redoxin"/>
</dbReference>
<dbReference type="PATRIC" id="fig|1280951.3.peg.1608"/>
<dbReference type="OrthoDB" id="9799347at2"/>
<evidence type="ECO:0000313" key="5">
    <source>
        <dbReference type="EMBL" id="KCZ94714.1"/>
    </source>
</evidence>
<evidence type="ECO:0000259" key="4">
    <source>
        <dbReference type="PROSITE" id="PS51352"/>
    </source>
</evidence>
<dbReference type="Proteomes" id="UP000025061">
    <property type="component" value="Unassembled WGS sequence"/>
</dbReference>
<dbReference type="InterPro" id="IPR013766">
    <property type="entry name" value="Thioredoxin_domain"/>
</dbReference>
<dbReference type="Pfam" id="PF08534">
    <property type="entry name" value="Redoxin"/>
    <property type="match status" value="1"/>
</dbReference>
<keyword evidence="2" id="KW-0201">Cytochrome c-type biogenesis</keyword>
<evidence type="ECO:0000256" key="3">
    <source>
        <dbReference type="ARBA" id="ARBA00023284"/>
    </source>
</evidence>
<gene>
    <name evidence="5" type="ORF">HHI_07963</name>
</gene>
<organism evidence="5 6">
    <name type="scientific">Hyphomonas hirschiana VP5</name>
    <dbReference type="NCBI Taxonomy" id="1280951"/>
    <lineage>
        <taxon>Bacteria</taxon>
        <taxon>Pseudomonadati</taxon>
        <taxon>Pseudomonadota</taxon>
        <taxon>Alphaproteobacteria</taxon>
        <taxon>Hyphomonadales</taxon>
        <taxon>Hyphomonadaceae</taxon>
        <taxon>Hyphomonas</taxon>
    </lineage>
</organism>
<dbReference type="SUPFAM" id="SSF52833">
    <property type="entry name" value="Thioredoxin-like"/>
    <property type="match status" value="1"/>
</dbReference>
<comment type="caution">
    <text evidence="5">The sequence shown here is derived from an EMBL/GenBank/DDBJ whole genome shotgun (WGS) entry which is preliminary data.</text>
</comment>
<dbReference type="PROSITE" id="PS51352">
    <property type="entry name" value="THIOREDOXIN_2"/>
    <property type="match status" value="1"/>
</dbReference>
<dbReference type="InterPro" id="IPR050553">
    <property type="entry name" value="Thioredoxin_ResA/DsbE_sf"/>
</dbReference>
<dbReference type="GO" id="GO:0017004">
    <property type="term" value="P:cytochrome complex assembly"/>
    <property type="evidence" value="ECO:0007669"/>
    <property type="project" value="UniProtKB-KW"/>
</dbReference>
<dbReference type="Gene3D" id="3.40.30.10">
    <property type="entry name" value="Glutaredoxin"/>
    <property type="match status" value="1"/>
</dbReference>